<feature type="domain" description="Transposable element P transposase-like RNase H C-terminal" evidence="1">
    <location>
        <begin position="50"/>
        <end position="82"/>
    </location>
</feature>
<dbReference type="InterPro" id="IPR048367">
    <property type="entry name" value="TNP-like_RNaseH_C"/>
</dbReference>
<dbReference type="Proteomes" id="UP001209878">
    <property type="component" value="Unassembled WGS sequence"/>
</dbReference>
<sequence>MTLNDAKGRLLRSGRRKTAIIGFAAATESLRNIASDLLTQPHPYKYVLTYKFSQDHIELLFNKIRRRGGWNNNPNILQFKWALSRVLMRNNISPPSNGNCTEFVNLCSKSAEKRSQQFQPPPD</sequence>
<reference evidence="2" key="1">
    <citation type="journal article" date="2023" name="Mol. Biol. Evol.">
        <title>Third-Generation Sequencing Reveals the Adaptive Role of the Epigenome in Three Deep-Sea Polychaetes.</title>
        <authorList>
            <person name="Perez M."/>
            <person name="Aroh O."/>
            <person name="Sun Y."/>
            <person name="Lan Y."/>
            <person name="Juniper S.K."/>
            <person name="Young C.R."/>
            <person name="Angers B."/>
            <person name="Qian P.Y."/>
        </authorList>
    </citation>
    <scope>NUCLEOTIDE SEQUENCE</scope>
    <source>
        <strain evidence="2">R07B-5</strain>
    </source>
</reference>
<evidence type="ECO:0000313" key="2">
    <source>
        <dbReference type="EMBL" id="KAK2175924.1"/>
    </source>
</evidence>
<name>A0AAD9KQP5_RIDPI</name>
<dbReference type="PANTHER" id="PTHR47577">
    <property type="entry name" value="THAP DOMAIN-CONTAINING PROTEIN 6"/>
    <property type="match status" value="1"/>
</dbReference>
<proteinExistence type="predicted"/>
<dbReference type="PANTHER" id="PTHR47577:SF2">
    <property type="entry name" value="THAP DOMAIN CONTAINING 9"/>
    <property type="match status" value="1"/>
</dbReference>
<accession>A0AAD9KQP5</accession>
<dbReference type="Pfam" id="PF21789">
    <property type="entry name" value="TNP-like_RNaseH_C"/>
    <property type="match status" value="1"/>
</dbReference>
<evidence type="ECO:0000259" key="1">
    <source>
        <dbReference type="Pfam" id="PF21789"/>
    </source>
</evidence>
<comment type="caution">
    <text evidence="2">The sequence shown here is derived from an EMBL/GenBank/DDBJ whole genome shotgun (WGS) entry which is preliminary data.</text>
</comment>
<keyword evidence="3" id="KW-1185">Reference proteome</keyword>
<organism evidence="2 3">
    <name type="scientific">Ridgeia piscesae</name>
    <name type="common">Tubeworm</name>
    <dbReference type="NCBI Taxonomy" id="27915"/>
    <lineage>
        <taxon>Eukaryota</taxon>
        <taxon>Metazoa</taxon>
        <taxon>Spiralia</taxon>
        <taxon>Lophotrochozoa</taxon>
        <taxon>Annelida</taxon>
        <taxon>Polychaeta</taxon>
        <taxon>Sedentaria</taxon>
        <taxon>Canalipalpata</taxon>
        <taxon>Sabellida</taxon>
        <taxon>Siboglinidae</taxon>
        <taxon>Ridgeia</taxon>
    </lineage>
</organism>
<dbReference type="EMBL" id="JAODUO010000696">
    <property type="protein sequence ID" value="KAK2175924.1"/>
    <property type="molecule type" value="Genomic_DNA"/>
</dbReference>
<gene>
    <name evidence="2" type="ORF">NP493_696g02016</name>
</gene>
<dbReference type="AlphaFoldDB" id="A0AAD9KQP5"/>
<evidence type="ECO:0000313" key="3">
    <source>
        <dbReference type="Proteomes" id="UP001209878"/>
    </source>
</evidence>
<protein>
    <recommendedName>
        <fullName evidence="1">Transposable element P transposase-like RNase H C-terminal domain-containing protein</fullName>
    </recommendedName>
</protein>